<protein>
    <recommendedName>
        <fullName evidence="2">DUF7907 domain-containing protein</fullName>
    </recommendedName>
</protein>
<feature type="domain" description="DUF7907" evidence="2">
    <location>
        <begin position="26"/>
        <end position="204"/>
    </location>
</feature>
<accession>A0A6A6S770</accession>
<dbReference type="Pfam" id="PF25484">
    <property type="entry name" value="DUF7907"/>
    <property type="match status" value="1"/>
</dbReference>
<keyword evidence="4" id="KW-1185">Reference proteome</keyword>
<name>A0A6A6S770_9PLEO</name>
<gene>
    <name evidence="3" type="ORF">P280DRAFT_467923</name>
</gene>
<reference evidence="3" key="1">
    <citation type="journal article" date="2020" name="Stud. Mycol.">
        <title>101 Dothideomycetes genomes: a test case for predicting lifestyles and emergence of pathogens.</title>
        <authorList>
            <person name="Haridas S."/>
            <person name="Albert R."/>
            <person name="Binder M."/>
            <person name="Bloem J."/>
            <person name="Labutti K."/>
            <person name="Salamov A."/>
            <person name="Andreopoulos B."/>
            <person name="Baker S."/>
            <person name="Barry K."/>
            <person name="Bills G."/>
            <person name="Bluhm B."/>
            <person name="Cannon C."/>
            <person name="Castanera R."/>
            <person name="Culley D."/>
            <person name="Daum C."/>
            <person name="Ezra D."/>
            <person name="Gonzalez J."/>
            <person name="Henrissat B."/>
            <person name="Kuo A."/>
            <person name="Liang C."/>
            <person name="Lipzen A."/>
            <person name="Lutzoni F."/>
            <person name="Magnuson J."/>
            <person name="Mondo S."/>
            <person name="Nolan M."/>
            <person name="Ohm R."/>
            <person name="Pangilinan J."/>
            <person name="Park H.-J."/>
            <person name="Ramirez L."/>
            <person name="Alfaro M."/>
            <person name="Sun H."/>
            <person name="Tritt A."/>
            <person name="Yoshinaga Y."/>
            <person name="Zwiers L.-H."/>
            <person name="Turgeon B."/>
            <person name="Goodwin S."/>
            <person name="Spatafora J."/>
            <person name="Crous P."/>
            <person name="Grigoriev I."/>
        </authorList>
    </citation>
    <scope>NUCLEOTIDE SEQUENCE</scope>
    <source>
        <strain evidence="3">CBS 473.64</strain>
    </source>
</reference>
<keyword evidence="1" id="KW-0732">Signal</keyword>
<proteinExistence type="predicted"/>
<dbReference type="EMBL" id="MU006781">
    <property type="protein sequence ID" value="KAF2642593.1"/>
    <property type="molecule type" value="Genomic_DNA"/>
</dbReference>
<organism evidence="3 4">
    <name type="scientific">Massarina eburnea CBS 473.64</name>
    <dbReference type="NCBI Taxonomy" id="1395130"/>
    <lineage>
        <taxon>Eukaryota</taxon>
        <taxon>Fungi</taxon>
        <taxon>Dikarya</taxon>
        <taxon>Ascomycota</taxon>
        <taxon>Pezizomycotina</taxon>
        <taxon>Dothideomycetes</taxon>
        <taxon>Pleosporomycetidae</taxon>
        <taxon>Pleosporales</taxon>
        <taxon>Massarineae</taxon>
        <taxon>Massarinaceae</taxon>
        <taxon>Massarina</taxon>
    </lineage>
</organism>
<dbReference type="Proteomes" id="UP000799753">
    <property type="component" value="Unassembled WGS sequence"/>
</dbReference>
<dbReference type="AlphaFoldDB" id="A0A6A6S770"/>
<feature type="signal peptide" evidence="1">
    <location>
        <begin position="1"/>
        <end position="18"/>
    </location>
</feature>
<evidence type="ECO:0000313" key="3">
    <source>
        <dbReference type="EMBL" id="KAF2642593.1"/>
    </source>
</evidence>
<feature type="chain" id="PRO_5025665372" description="DUF7907 domain-containing protein" evidence="1">
    <location>
        <begin position="19"/>
        <end position="207"/>
    </location>
</feature>
<dbReference type="OrthoDB" id="3515453at2759"/>
<dbReference type="InterPro" id="IPR057229">
    <property type="entry name" value="DUF7907"/>
</dbReference>
<evidence type="ECO:0000259" key="2">
    <source>
        <dbReference type="Pfam" id="PF25484"/>
    </source>
</evidence>
<evidence type="ECO:0000313" key="4">
    <source>
        <dbReference type="Proteomes" id="UP000799753"/>
    </source>
</evidence>
<sequence length="207" mass="22337">MKFAISTLTFALAAVSTAQYDNKSLPFYLTLTSPDASTDGDFITACHTGAGIESLCLSNSSSVSKPDPSYPSTFYFNTSSDIGPPAPGLGQPGILTYSLNISTGEIPSAVTLFNDPTSDFALPLLYPGSNDAQVFAFDDENKLGLTGYVDYTVNPPKPGSFKTYYRWYSCPTYYLGYYYVNLVWSLGAAEPETPGCVEVSVKRVFSD</sequence>
<evidence type="ECO:0000256" key="1">
    <source>
        <dbReference type="SAM" id="SignalP"/>
    </source>
</evidence>